<dbReference type="EMBL" id="CP002109">
    <property type="protein sequence ID" value="ADL04716.1"/>
    <property type="molecule type" value="Genomic_DNA"/>
</dbReference>
<evidence type="ECO:0000259" key="4">
    <source>
        <dbReference type="PROSITE" id="PS50893"/>
    </source>
</evidence>
<reference evidence="5" key="1">
    <citation type="submission" date="2010-07" db="EMBL/GenBank/DDBJ databases">
        <title>Complete sequence of Clostridium saccharolyticum WM1.</title>
        <authorList>
            <consortium name="US DOE Joint Genome Institute"/>
            <person name="Lucas S."/>
            <person name="Copeland A."/>
            <person name="Lapidus A."/>
            <person name="Cheng J.-F."/>
            <person name="Bruce D."/>
            <person name="Goodwin L."/>
            <person name="Pitluck S."/>
            <person name="Chertkov O."/>
            <person name="Detter J.C."/>
            <person name="Han C."/>
            <person name="Tapia R."/>
            <person name="Land M."/>
            <person name="Hauser L."/>
            <person name="Chang Y.-J."/>
            <person name="Jeffries C."/>
            <person name="Kyrpides N."/>
            <person name="Ivanova N."/>
            <person name="Mikhailova N."/>
            <person name="Mouttaki H."/>
            <person name="Lin L."/>
            <person name="Zhou J."/>
            <person name="Hemme C.L."/>
            <person name="Woyke T."/>
        </authorList>
    </citation>
    <scope>NUCLEOTIDE SEQUENCE [LARGE SCALE GENOMIC DNA]</scope>
    <source>
        <strain evidence="5">WM1</strain>
    </source>
</reference>
<dbReference type="PROSITE" id="PS00211">
    <property type="entry name" value="ABC_TRANSPORTER_1"/>
    <property type="match status" value="1"/>
</dbReference>
<dbReference type="PaxDb" id="610130-Closa_2137"/>
<dbReference type="InterPro" id="IPR017871">
    <property type="entry name" value="ABC_transporter-like_CS"/>
</dbReference>
<evidence type="ECO:0000256" key="3">
    <source>
        <dbReference type="ARBA" id="ARBA00022840"/>
    </source>
</evidence>
<dbReference type="PANTHER" id="PTHR42734">
    <property type="entry name" value="METAL TRANSPORT SYSTEM ATP-BINDING PROTEIN TM_0124-RELATED"/>
    <property type="match status" value="1"/>
</dbReference>
<dbReference type="HOGENOM" id="CLU_000604_1_11_9"/>
<dbReference type="Pfam" id="PF00005">
    <property type="entry name" value="ABC_tran"/>
    <property type="match status" value="1"/>
</dbReference>
<evidence type="ECO:0000313" key="5">
    <source>
        <dbReference type="EMBL" id="ADL04716.1"/>
    </source>
</evidence>
<dbReference type="InterPro" id="IPR003593">
    <property type="entry name" value="AAA+_ATPase"/>
</dbReference>
<dbReference type="InterPro" id="IPR027417">
    <property type="entry name" value="P-loop_NTPase"/>
</dbReference>
<accession>D9R266</accession>
<dbReference type="STRING" id="610130.Closa_2137"/>
<dbReference type="SUPFAM" id="SSF52540">
    <property type="entry name" value="P-loop containing nucleoside triphosphate hydrolases"/>
    <property type="match status" value="1"/>
</dbReference>
<gene>
    <name evidence="5" type="ordered locus">Closa_2137</name>
</gene>
<keyword evidence="6" id="KW-1185">Reference proteome</keyword>
<dbReference type="PROSITE" id="PS50893">
    <property type="entry name" value="ABC_TRANSPORTER_2"/>
    <property type="match status" value="1"/>
</dbReference>
<evidence type="ECO:0000256" key="2">
    <source>
        <dbReference type="ARBA" id="ARBA00022741"/>
    </source>
</evidence>
<evidence type="ECO:0000256" key="1">
    <source>
        <dbReference type="ARBA" id="ARBA00022448"/>
    </source>
</evidence>
<keyword evidence="3" id="KW-0067">ATP-binding</keyword>
<dbReference type="GO" id="GO:0016887">
    <property type="term" value="F:ATP hydrolysis activity"/>
    <property type="evidence" value="ECO:0007669"/>
    <property type="project" value="InterPro"/>
</dbReference>
<proteinExistence type="predicted"/>
<dbReference type="SMART" id="SM00382">
    <property type="entry name" value="AAA"/>
    <property type="match status" value="1"/>
</dbReference>
<feature type="domain" description="ABC transporter" evidence="4">
    <location>
        <begin position="3"/>
        <end position="238"/>
    </location>
</feature>
<dbReference type="Gene3D" id="3.40.50.300">
    <property type="entry name" value="P-loop containing nucleotide triphosphate hydrolases"/>
    <property type="match status" value="1"/>
</dbReference>
<sequence length="264" mass="29403">MELTVKDLEFSYHCFPVLKGISFSFNKGELVCVLGKNGAGKSTLFRCLLGLLKGYQGEILIDGTERRHFSERDLAGRIAYIPQNHNTAFSFSVLDMVLMGTTASLPRFANPGKKEKDRALNALKLLRIAGLKDRIFGQLSGGEQQLVLIARAIAQEAKILIMDEPCSSLDYGNQIRVMKELRSLSEKGYLIVQSTHNPEHVFHFAHKALVMMDGTIRALGKPDKILTKELLEGVYQVPIEIYEDLRSGKKVCMPGKGDEYVGNL</sequence>
<protein>
    <submittedName>
        <fullName evidence="5">ABC transporter related protein</fullName>
    </submittedName>
</protein>
<dbReference type="eggNOG" id="COG1120">
    <property type="taxonomic scope" value="Bacteria"/>
</dbReference>
<dbReference type="InterPro" id="IPR003439">
    <property type="entry name" value="ABC_transporter-like_ATP-bd"/>
</dbReference>
<keyword evidence="1" id="KW-0813">Transport</keyword>
<dbReference type="RefSeq" id="WP_013272803.1">
    <property type="nucleotide sequence ID" value="NC_014376.1"/>
</dbReference>
<dbReference type="AlphaFoldDB" id="D9R266"/>
<keyword evidence="2" id="KW-0547">Nucleotide-binding</keyword>
<dbReference type="OrthoDB" id="9799337at2"/>
<organism evidence="5 6">
    <name type="scientific">Lacrimispora saccharolytica (strain ATCC 35040 / DSM 2544 / NRCC 2533 / WM1)</name>
    <name type="common">Clostridium saccharolyticum</name>
    <dbReference type="NCBI Taxonomy" id="610130"/>
    <lineage>
        <taxon>Bacteria</taxon>
        <taxon>Bacillati</taxon>
        <taxon>Bacillota</taxon>
        <taxon>Clostridia</taxon>
        <taxon>Lachnospirales</taxon>
        <taxon>Lachnospiraceae</taxon>
        <taxon>Lacrimispora</taxon>
    </lineage>
</organism>
<dbReference type="GO" id="GO:0005524">
    <property type="term" value="F:ATP binding"/>
    <property type="evidence" value="ECO:0007669"/>
    <property type="project" value="UniProtKB-KW"/>
</dbReference>
<evidence type="ECO:0000313" key="6">
    <source>
        <dbReference type="Proteomes" id="UP000001662"/>
    </source>
</evidence>
<name>D9R266_LACSW</name>
<dbReference type="PANTHER" id="PTHR42734:SF19">
    <property type="entry name" value="IRON COMPOUNDS ABC TRANSPORTER, ATP-BINDING PROTEIN"/>
    <property type="match status" value="1"/>
</dbReference>
<dbReference type="InterPro" id="IPR050153">
    <property type="entry name" value="Metal_Ion_Import_ABC"/>
</dbReference>
<dbReference type="FunFam" id="3.40.50.300:FF:000134">
    <property type="entry name" value="Iron-enterobactin ABC transporter ATP-binding protein"/>
    <property type="match status" value="1"/>
</dbReference>
<dbReference type="KEGG" id="csh:Closa_2137"/>
<dbReference type="Proteomes" id="UP000001662">
    <property type="component" value="Chromosome"/>
</dbReference>